<name>A0A9W6RGF3_9ACTN</name>
<reference evidence="5" key="1">
    <citation type="submission" date="2023-03" db="EMBL/GenBank/DDBJ databases">
        <title>Actinoallomurus iriomotensis NBRC 103681.</title>
        <authorList>
            <person name="Ichikawa N."/>
            <person name="Sato H."/>
            <person name="Tonouchi N."/>
        </authorList>
    </citation>
    <scope>NUCLEOTIDE SEQUENCE</scope>
    <source>
        <strain evidence="5">NBRC 103681</strain>
    </source>
</reference>
<dbReference type="InterPro" id="IPR004695">
    <property type="entry name" value="SLAC1/Mae1/Ssu1/TehA"/>
</dbReference>
<evidence type="ECO:0000256" key="4">
    <source>
        <dbReference type="ARBA" id="ARBA00023136"/>
    </source>
</evidence>
<proteinExistence type="predicted"/>
<sequence length="134" mass="14395">MVMTSAAENASSGSVEYTLLDASGPLGAPDGARTVVRLVTICLAWEAVAACVPLAASELIWPRPRFDMRRWSTVFPLGMAGLVSLRMSRVFHLEVVWDLGRAVSWPALAVWLVVAAGTLRHVQNIAGGHDRPST</sequence>
<evidence type="ECO:0000313" key="5">
    <source>
        <dbReference type="EMBL" id="GLY75119.1"/>
    </source>
</evidence>
<dbReference type="AlphaFoldDB" id="A0A9W6RGF3"/>
<keyword evidence="2" id="KW-0812">Transmembrane</keyword>
<dbReference type="Gene3D" id="1.50.10.150">
    <property type="entry name" value="Voltage-dependent anion channel"/>
    <property type="match status" value="1"/>
</dbReference>
<comment type="caution">
    <text evidence="5">The sequence shown here is derived from an EMBL/GenBank/DDBJ whole genome shotgun (WGS) entry which is preliminary data.</text>
</comment>
<accession>A0A9W6RGF3</accession>
<evidence type="ECO:0000256" key="2">
    <source>
        <dbReference type="ARBA" id="ARBA00022692"/>
    </source>
</evidence>
<evidence type="ECO:0000313" key="6">
    <source>
        <dbReference type="Proteomes" id="UP001165135"/>
    </source>
</evidence>
<keyword evidence="3" id="KW-1133">Transmembrane helix</keyword>
<organism evidence="5 6">
    <name type="scientific">Actinoallomurus iriomotensis</name>
    <dbReference type="NCBI Taxonomy" id="478107"/>
    <lineage>
        <taxon>Bacteria</taxon>
        <taxon>Bacillati</taxon>
        <taxon>Actinomycetota</taxon>
        <taxon>Actinomycetes</taxon>
        <taxon>Streptosporangiales</taxon>
        <taxon>Thermomonosporaceae</taxon>
        <taxon>Actinoallomurus</taxon>
    </lineage>
</organism>
<dbReference type="Pfam" id="PF03595">
    <property type="entry name" value="SLAC1"/>
    <property type="match status" value="1"/>
</dbReference>
<keyword evidence="4" id="KW-0472">Membrane</keyword>
<gene>
    <name evidence="5" type="ORF">Airi01_033860</name>
</gene>
<dbReference type="EMBL" id="BSTJ01000003">
    <property type="protein sequence ID" value="GLY75119.1"/>
    <property type="molecule type" value="Genomic_DNA"/>
</dbReference>
<dbReference type="GO" id="GO:0016020">
    <property type="term" value="C:membrane"/>
    <property type="evidence" value="ECO:0007669"/>
    <property type="project" value="UniProtKB-SubCell"/>
</dbReference>
<comment type="subcellular location">
    <subcellularLocation>
        <location evidence="1">Membrane</location>
        <topology evidence="1">Multi-pass membrane protein</topology>
    </subcellularLocation>
</comment>
<dbReference type="InterPro" id="IPR038665">
    <property type="entry name" value="Voltage-dep_anion_channel_sf"/>
</dbReference>
<evidence type="ECO:0000256" key="1">
    <source>
        <dbReference type="ARBA" id="ARBA00004141"/>
    </source>
</evidence>
<dbReference type="GO" id="GO:0055085">
    <property type="term" value="P:transmembrane transport"/>
    <property type="evidence" value="ECO:0007669"/>
    <property type="project" value="InterPro"/>
</dbReference>
<dbReference type="Proteomes" id="UP001165135">
    <property type="component" value="Unassembled WGS sequence"/>
</dbReference>
<evidence type="ECO:0000256" key="3">
    <source>
        <dbReference type="ARBA" id="ARBA00022989"/>
    </source>
</evidence>
<protein>
    <submittedName>
        <fullName evidence="5">Uncharacterized protein</fullName>
    </submittedName>
</protein>